<dbReference type="OrthoDB" id="9778383at2"/>
<feature type="domain" description="Carrier" evidence="1">
    <location>
        <begin position="668"/>
        <end position="744"/>
    </location>
</feature>
<reference evidence="2 3" key="1">
    <citation type="submission" date="2016-10" db="EMBL/GenBank/DDBJ databases">
        <authorList>
            <person name="de Groot N.N."/>
        </authorList>
    </citation>
    <scope>NUCLEOTIDE SEQUENCE [LARGE SCALE GENOMIC DNA]</scope>
    <source>
        <strain evidence="2 3">AR40</strain>
    </source>
</reference>
<dbReference type="NCBIfam" id="TIGR01733">
    <property type="entry name" value="AA-adenyl-dom"/>
    <property type="match status" value="1"/>
</dbReference>
<dbReference type="SUPFAM" id="SSF47336">
    <property type="entry name" value="ACP-like"/>
    <property type="match status" value="1"/>
</dbReference>
<evidence type="ECO:0000313" key="2">
    <source>
        <dbReference type="EMBL" id="SES21719.1"/>
    </source>
</evidence>
<dbReference type="SUPFAM" id="SSF56801">
    <property type="entry name" value="Acetyl-CoA synthetase-like"/>
    <property type="match status" value="1"/>
</dbReference>
<dbReference type="PANTHER" id="PTHR45527:SF1">
    <property type="entry name" value="FATTY ACID SYNTHASE"/>
    <property type="match status" value="1"/>
</dbReference>
<dbReference type="SUPFAM" id="SSF53474">
    <property type="entry name" value="alpha/beta-Hydrolases"/>
    <property type="match status" value="1"/>
</dbReference>
<dbReference type="GO" id="GO:0043041">
    <property type="term" value="P:amino acid activation for nonribosomal peptide biosynthetic process"/>
    <property type="evidence" value="ECO:0007669"/>
    <property type="project" value="TreeGrafter"/>
</dbReference>
<organism evidence="2 3">
    <name type="scientific">Butyrivibrio fibrisolvens</name>
    <dbReference type="NCBI Taxonomy" id="831"/>
    <lineage>
        <taxon>Bacteria</taxon>
        <taxon>Bacillati</taxon>
        <taxon>Bacillota</taxon>
        <taxon>Clostridia</taxon>
        <taxon>Lachnospirales</taxon>
        <taxon>Lachnospiraceae</taxon>
        <taxon>Butyrivibrio</taxon>
    </lineage>
</organism>
<dbReference type="GO" id="GO:0005737">
    <property type="term" value="C:cytoplasm"/>
    <property type="evidence" value="ECO:0007669"/>
    <property type="project" value="TreeGrafter"/>
</dbReference>
<proteinExistence type="predicted"/>
<dbReference type="InterPro" id="IPR045851">
    <property type="entry name" value="AMP-bd_C_sf"/>
</dbReference>
<dbReference type="Pfam" id="PF00550">
    <property type="entry name" value="PP-binding"/>
    <property type="match status" value="1"/>
</dbReference>
<dbReference type="CDD" id="cd05930">
    <property type="entry name" value="A_NRPS"/>
    <property type="match status" value="1"/>
</dbReference>
<gene>
    <name evidence="2" type="ORF">SAMN04487884_12366</name>
</gene>
<evidence type="ECO:0000313" key="3">
    <source>
        <dbReference type="Proteomes" id="UP000182584"/>
    </source>
</evidence>
<dbReference type="InterPro" id="IPR000873">
    <property type="entry name" value="AMP-dep_synth/lig_dom"/>
</dbReference>
<accession>A0A1H9VJI1</accession>
<dbReference type="InterPro" id="IPR036736">
    <property type="entry name" value="ACP-like_sf"/>
</dbReference>
<dbReference type="Gene3D" id="2.30.38.10">
    <property type="entry name" value="Luciferase, Domain 3"/>
    <property type="match status" value="1"/>
</dbReference>
<dbReference type="EMBL" id="FOGJ01000023">
    <property type="protein sequence ID" value="SES21719.1"/>
    <property type="molecule type" value="Genomic_DNA"/>
</dbReference>
<dbReference type="InterPro" id="IPR020845">
    <property type="entry name" value="AMP-binding_CS"/>
</dbReference>
<dbReference type="InterPro" id="IPR009081">
    <property type="entry name" value="PP-bd_ACP"/>
</dbReference>
<sequence length="981" mass="109616">MVRKREGRIPAEVMEGIRSLCKEREESFTDTVLLLMGLVNNVYERGEAAVYRVDFLPGRDGLERRVYASLSLENTDTAESALQKLTKSAAMPKDYGMGNEDGLYGLNVLAAKEADGGVSFVMSAEEERFSDAQLGTVINMLVNFAKQLAEEPDRPLCELERVNPEERLRIIEASRGPDLSFDTEKTWLDLFQENAEAFPDALAVSADNGTYTYGELDTLSDVLALALLEKGAKEGDFVVLKLDRVKEFMTAVVGIHKAGCAYIPVDPAYPEDRINFMIEDSGADIVLTEQDIVEILSSYEGGGVDAKKLPGAKPDGRAYMIYTSGSTGRPKGVMIAHRSLMNFTVSIRHLAGIRRGDRIIAHRSFSFDAHIEDYFPTLAAGAAVFIIGEDKRRDSDEIVAFMNENHLTGGGFTTSVARVLMTQYEMPMRYIIAGGEALYGITGKSSIQIINEYGPTECTDDSTWYALKTGVAYNNVPIGRAMPNSWCFVVDSNEKLLPLGVAGELCVAGAQVGIGYHNREELTKQAFTDCPFVPGVRMYHTGDLVRYNEDGEIEFLGRMDNQVKLRGYRIELGEIEAVCGRYEGIKEAVALVSEIHGSKHLILYYTVREGAVVDESRLRNYVDASTLPNYMKPELYMRLDRMPLLPNAKIDRRHMPLPDDGLTVIGEKPVTALETHLLNAAKEFLPGIDFGVTDDLFTLGMTSLSAMRFVAKVNSLELNVKYRVTDVMRYRTIRKLIAGNRRIFWNFGTYDEEKPMLVFVYGIAPVARTIQLFKLFSEAFNIFVIEATDGHFETLFQDATYDEVIDMYLAVLENHLPPACRKIDGFMGFSWGGFVSYFLAARWSEISGDKPFVVMGDTDFAGKLSGKAVREITLSEYPENLFELTGGAITQLEVVNKMNMVARLDSTVKEIMHYEGPVIQLHAGKCADEAEKEKKLKNLQVIKEYAKGLSVIEFPNHTHEDLFYDESQFERYLKILKGEDC</sequence>
<dbReference type="PROSITE" id="PS50075">
    <property type="entry name" value="CARRIER"/>
    <property type="match status" value="1"/>
</dbReference>
<dbReference type="InterPro" id="IPR029058">
    <property type="entry name" value="AB_hydrolase_fold"/>
</dbReference>
<protein>
    <submittedName>
        <fullName evidence="2">Amino acid adenylation domain-containing protein</fullName>
    </submittedName>
</protein>
<evidence type="ECO:0000259" key="1">
    <source>
        <dbReference type="PROSITE" id="PS50075"/>
    </source>
</evidence>
<dbReference type="Gene3D" id="3.30.300.30">
    <property type="match status" value="1"/>
</dbReference>
<dbReference type="PANTHER" id="PTHR45527">
    <property type="entry name" value="NONRIBOSOMAL PEPTIDE SYNTHETASE"/>
    <property type="match status" value="1"/>
</dbReference>
<dbReference type="Gene3D" id="3.40.50.1820">
    <property type="entry name" value="alpha/beta hydrolase"/>
    <property type="match status" value="1"/>
</dbReference>
<dbReference type="GO" id="GO:0031177">
    <property type="term" value="F:phosphopantetheine binding"/>
    <property type="evidence" value="ECO:0007669"/>
    <property type="project" value="TreeGrafter"/>
</dbReference>
<dbReference type="Pfam" id="PF00501">
    <property type="entry name" value="AMP-binding"/>
    <property type="match status" value="1"/>
</dbReference>
<dbReference type="Proteomes" id="UP000182584">
    <property type="component" value="Unassembled WGS sequence"/>
</dbReference>
<dbReference type="PROSITE" id="PS00455">
    <property type="entry name" value="AMP_BINDING"/>
    <property type="match status" value="1"/>
</dbReference>
<dbReference type="Gene3D" id="3.40.50.980">
    <property type="match status" value="2"/>
</dbReference>
<dbReference type="RefSeq" id="WP_074757726.1">
    <property type="nucleotide sequence ID" value="NZ_FOGJ01000023.1"/>
</dbReference>
<name>A0A1H9VJI1_BUTFI</name>
<dbReference type="GO" id="GO:0044550">
    <property type="term" value="P:secondary metabolite biosynthetic process"/>
    <property type="evidence" value="ECO:0007669"/>
    <property type="project" value="TreeGrafter"/>
</dbReference>
<dbReference type="InterPro" id="IPR010071">
    <property type="entry name" value="AA_adenyl_dom"/>
</dbReference>
<dbReference type="AlphaFoldDB" id="A0A1H9VJI1"/>